<comment type="caution">
    <text evidence="1">The sequence shown here is derived from an EMBL/GenBank/DDBJ whole genome shotgun (WGS) entry which is preliminary data.</text>
</comment>
<gene>
    <name evidence="1" type="ORF">LCGC14_1353990</name>
</gene>
<name>A0A0F9MQM0_9ZZZZ</name>
<dbReference type="EMBL" id="LAZR01008394">
    <property type="protein sequence ID" value="KKM79035.1"/>
    <property type="molecule type" value="Genomic_DNA"/>
</dbReference>
<accession>A0A0F9MQM0</accession>
<protein>
    <submittedName>
        <fullName evidence="1">Uncharacterized protein</fullName>
    </submittedName>
</protein>
<proteinExistence type="predicted"/>
<evidence type="ECO:0000313" key="1">
    <source>
        <dbReference type="EMBL" id="KKM79035.1"/>
    </source>
</evidence>
<reference evidence="1" key="1">
    <citation type="journal article" date="2015" name="Nature">
        <title>Complex archaea that bridge the gap between prokaryotes and eukaryotes.</title>
        <authorList>
            <person name="Spang A."/>
            <person name="Saw J.H."/>
            <person name="Jorgensen S.L."/>
            <person name="Zaremba-Niedzwiedzka K."/>
            <person name="Martijn J."/>
            <person name="Lind A.E."/>
            <person name="van Eijk R."/>
            <person name="Schleper C."/>
            <person name="Guy L."/>
            <person name="Ettema T.J."/>
        </authorList>
    </citation>
    <scope>NUCLEOTIDE SEQUENCE</scope>
</reference>
<sequence>MRVEVKLERLIMDAFPIIMEEEYSLGLDEVPVEAWSGRLADLVTAILKMTAPDYRTYQDG</sequence>
<organism evidence="1">
    <name type="scientific">marine sediment metagenome</name>
    <dbReference type="NCBI Taxonomy" id="412755"/>
    <lineage>
        <taxon>unclassified sequences</taxon>
        <taxon>metagenomes</taxon>
        <taxon>ecological metagenomes</taxon>
    </lineage>
</organism>
<dbReference type="AlphaFoldDB" id="A0A0F9MQM0"/>